<sequence>MPANHWTPGMHSILLLLLLPPALTTAFSCNHLRHQDANFSWKSLQLLQNTAPPPPQPCPQQNVTFQFPETLLESKDKKQAAITTLHILQHLFNMLSSSHTPTHWIDHARHSLLNQIQHYIYHLEQCFVDQGTRSQRRGPRNSHLSIKKYFRSIHNFLQHNNYSACAWDHVRLWAHDCFRHMDTLIRQMKSRAPLTASSKRLNTQ</sequence>
<dbReference type="PROSITE" id="PS00252">
    <property type="entry name" value="INTERFERON_A_B_D"/>
    <property type="match status" value="1"/>
</dbReference>
<evidence type="ECO:0000256" key="10">
    <source>
        <dbReference type="SAM" id="SignalP"/>
    </source>
</evidence>
<dbReference type="Gene3D" id="1.20.1250.10">
    <property type="match status" value="1"/>
</dbReference>
<organism evidence="11 12">
    <name type="scientific">Pavo cristatus</name>
    <name type="common">Indian peafowl</name>
    <name type="synonym">Blue peafowl</name>
    <dbReference type="NCBI Taxonomy" id="9049"/>
    <lineage>
        <taxon>Eukaryota</taxon>
        <taxon>Metazoa</taxon>
        <taxon>Chordata</taxon>
        <taxon>Craniata</taxon>
        <taxon>Vertebrata</taxon>
        <taxon>Euteleostomi</taxon>
        <taxon>Archelosauria</taxon>
        <taxon>Archosauria</taxon>
        <taxon>Dinosauria</taxon>
        <taxon>Saurischia</taxon>
        <taxon>Theropoda</taxon>
        <taxon>Coelurosauria</taxon>
        <taxon>Aves</taxon>
        <taxon>Neognathae</taxon>
        <taxon>Galloanserae</taxon>
        <taxon>Galliformes</taxon>
        <taxon>Phasianidae</taxon>
        <taxon>Phasianinae</taxon>
        <taxon>Pavo</taxon>
    </lineage>
</organism>
<dbReference type="GO" id="GO:0006955">
    <property type="term" value="P:immune response"/>
    <property type="evidence" value="ECO:0007669"/>
    <property type="project" value="UniProtKB-ARBA"/>
</dbReference>
<dbReference type="GO" id="GO:0005126">
    <property type="term" value="F:cytokine receptor binding"/>
    <property type="evidence" value="ECO:0007669"/>
    <property type="project" value="InterPro"/>
</dbReference>
<evidence type="ECO:0000313" key="12">
    <source>
        <dbReference type="Proteomes" id="UP000694428"/>
    </source>
</evidence>
<evidence type="ECO:0000256" key="2">
    <source>
        <dbReference type="ARBA" id="ARBA00004613"/>
    </source>
</evidence>
<keyword evidence="12" id="KW-1185">Reference proteome</keyword>
<evidence type="ECO:0000313" key="11">
    <source>
        <dbReference type="Ensembl" id="ENSPSTP00000005634.1"/>
    </source>
</evidence>
<evidence type="ECO:0008006" key="13">
    <source>
        <dbReference type="Google" id="ProtNLM"/>
    </source>
</evidence>
<protein>
    <recommendedName>
        <fullName evidence="13">Interferon alpha</fullName>
    </recommendedName>
</protein>
<feature type="signal peptide" evidence="10">
    <location>
        <begin position="1"/>
        <end position="26"/>
    </location>
</feature>
<feature type="chain" id="PRO_5034617977" description="Interferon alpha" evidence="10">
    <location>
        <begin position="27"/>
        <end position="204"/>
    </location>
</feature>
<keyword evidence="8" id="KW-1015">Disulfide bond</keyword>
<keyword evidence="7 9" id="KW-0051">Antiviral defense</keyword>
<comment type="similarity">
    <text evidence="3 9">Belongs to the alpha/beta interferon family.</text>
</comment>
<dbReference type="Pfam" id="PF00143">
    <property type="entry name" value="Interferon"/>
    <property type="match status" value="1"/>
</dbReference>
<keyword evidence="4 9" id="KW-0202">Cytokine</keyword>
<evidence type="ECO:0000256" key="5">
    <source>
        <dbReference type="ARBA" id="ARBA00022525"/>
    </source>
</evidence>
<keyword evidence="5" id="KW-0964">Secreted</keyword>
<reference evidence="11" key="1">
    <citation type="submission" date="2025-08" db="UniProtKB">
        <authorList>
            <consortium name="Ensembl"/>
        </authorList>
    </citation>
    <scope>IDENTIFICATION</scope>
</reference>
<dbReference type="Proteomes" id="UP000694428">
    <property type="component" value="Unplaced"/>
</dbReference>
<dbReference type="InterPro" id="IPR009079">
    <property type="entry name" value="4_helix_cytokine-like_core"/>
</dbReference>
<evidence type="ECO:0000256" key="6">
    <source>
        <dbReference type="ARBA" id="ARBA00022729"/>
    </source>
</evidence>
<dbReference type="Ensembl" id="ENSPSTT00000005915.1">
    <property type="protein sequence ID" value="ENSPSTP00000005634.1"/>
    <property type="gene ID" value="ENSPSTG00000003985.1"/>
</dbReference>
<reference evidence="11" key="2">
    <citation type="submission" date="2025-09" db="UniProtKB">
        <authorList>
            <consortium name="Ensembl"/>
        </authorList>
    </citation>
    <scope>IDENTIFICATION</scope>
</reference>
<evidence type="ECO:0000256" key="8">
    <source>
        <dbReference type="ARBA" id="ARBA00023157"/>
    </source>
</evidence>
<evidence type="ECO:0000256" key="4">
    <source>
        <dbReference type="ARBA" id="ARBA00022514"/>
    </source>
</evidence>
<accession>A0A8C9EVH3</accession>
<comment type="function">
    <text evidence="1">Has antiviral activities.</text>
</comment>
<evidence type="ECO:0000256" key="1">
    <source>
        <dbReference type="ARBA" id="ARBA00002718"/>
    </source>
</evidence>
<evidence type="ECO:0000256" key="9">
    <source>
        <dbReference type="RuleBase" id="RU000436"/>
    </source>
</evidence>
<name>A0A8C9EVH3_PAVCR</name>
<dbReference type="GO" id="GO:0005125">
    <property type="term" value="F:cytokine activity"/>
    <property type="evidence" value="ECO:0007669"/>
    <property type="project" value="UniProtKB-KW"/>
</dbReference>
<comment type="subcellular location">
    <subcellularLocation>
        <location evidence="2">Secreted</location>
    </subcellularLocation>
</comment>
<dbReference type="PANTHER" id="PTHR11691:SF73">
    <property type="entry name" value="INTERFERON BETA"/>
    <property type="match status" value="1"/>
</dbReference>
<dbReference type="GO" id="GO:0005615">
    <property type="term" value="C:extracellular space"/>
    <property type="evidence" value="ECO:0007669"/>
    <property type="project" value="UniProtKB-KW"/>
</dbReference>
<dbReference type="PANTHER" id="PTHR11691">
    <property type="entry name" value="TYPE I INTERFERON"/>
    <property type="match status" value="1"/>
</dbReference>
<dbReference type="InterPro" id="IPR000471">
    <property type="entry name" value="Interferon_alpha/beta/delta"/>
</dbReference>
<keyword evidence="6 10" id="KW-0732">Signal</keyword>
<evidence type="ECO:0000256" key="3">
    <source>
        <dbReference type="ARBA" id="ARBA00011033"/>
    </source>
</evidence>
<dbReference type="SMART" id="SM00076">
    <property type="entry name" value="IFabd"/>
    <property type="match status" value="1"/>
</dbReference>
<proteinExistence type="inferred from homology"/>
<evidence type="ECO:0000256" key="7">
    <source>
        <dbReference type="ARBA" id="ARBA00023118"/>
    </source>
</evidence>
<dbReference type="GO" id="GO:0051607">
    <property type="term" value="P:defense response to virus"/>
    <property type="evidence" value="ECO:0007669"/>
    <property type="project" value="UniProtKB-KW"/>
</dbReference>
<dbReference type="SUPFAM" id="SSF47266">
    <property type="entry name" value="4-helical cytokines"/>
    <property type="match status" value="1"/>
</dbReference>
<dbReference type="AlphaFoldDB" id="A0A8C9EVH3"/>